<evidence type="ECO:0000313" key="1">
    <source>
        <dbReference type="EMBL" id="KAJ2792259.1"/>
    </source>
</evidence>
<reference evidence="1" key="1">
    <citation type="submission" date="2022-07" db="EMBL/GenBank/DDBJ databases">
        <title>Phylogenomic reconstructions and comparative analyses of Kickxellomycotina fungi.</title>
        <authorList>
            <person name="Reynolds N.K."/>
            <person name="Stajich J.E."/>
            <person name="Barry K."/>
            <person name="Grigoriev I.V."/>
            <person name="Crous P."/>
            <person name="Smith M.E."/>
        </authorList>
    </citation>
    <scope>NUCLEOTIDE SEQUENCE</scope>
    <source>
        <strain evidence="1">BCRC 34191</strain>
    </source>
</reference>
<dbReference type="EMBL" id="JANBUK010000041">
    <property type="protein sequence ID" value="KAJ2792259.1"/>
    <property type="molecule type" value="Genomic_DNA"/>
</dbReference>
<name>A0ACC1KMS5_9FUNG</name>
<protein>
    <submittedName>
        <fullName evidence="1">Meiotic nuclear division protein 1</fullName>
    </submittedName>
</protein>
<comment type="caution">
    <text evidence="1">The sequence shown here is derived from an EMBL/GenBank/DDBJ whole genome shotgun (WGS) entry which is preliminary data.</text>
</comment>
<proteinExistence type="predicted"/>
<organism evidence="1 2">
    <name type="scientific">Coemansia linderi</name>
    <dbReference type="NCBI Taxonomy" id="2663919"/>
    <lineage>
        <taxon>Eukaryota</taxon>
        <taxon>Fungi</taxon>
        <taxon>Fungi incertae sedis</taxon>
        <taxon>Zoopagomycota</taxon>
        <taxon>Kickxellomycotina</taxon>
        <taxon>Kickxellomycetes</taxon>
        <taxon>Kickxellales</taxon>
        <taxon>Kickxellaceae</taxon>
        <taxon>Coemansia</taxon>
    </lineage>
</organism>
<gene>
    <name evidence="1" type="primary">MND1</name>
    <name evidence="1" type="ORF">GGI18_000549</name>
</gene>
<accession>A0ACC1KMS5</accession>
<sequence length="643" mass="71539">MPKAAKGKQGKLRSALQQVQQRKAKVDAARRAQENIENKRKSVAKKAGGSNKKRLRGPFFPYRKHNAILLIGEGNFSFAHSIAKRLGSGVNIIATAYDSQQVVAQKYTDDAAKHIAEFEALGGTVLYDIDGTALESHLELRGKVFTHIVFNFPHAGAGIKDQAKNIQTNQKLMDGFFTSAQRFLTAGAVPTSAKKGAAGRKQRRGRTGDDSEEDDNNGSGDDSDGEDSGNDEETKDANRSRRKATQQSKGEAGSDGVFDFEGAQATVVYDDGDNSEDDVNFAGLEASESPDAEDDVQDEFKPNLNFPGQIHVTLKSGLPYDQWNIKRLAKECGLMSHTTYPFELDAFPGYEHRRTLGFKQGLSKDENQEIRDKAPKLYAFCVKPEAEQTSDSVPDADSSAADKPSRSGVPPAAKPSSKKSKRVAVINSESYDYKGLGPRLTVEEKRKRMMEIFHDSQEPFLLKELEKIGPKQKGIGKYALSTYRTVKDIVQSLVDDGMCHCEKIGTSNYYWAFPSESAIKRQNRLKALEKDVEQMEAKRRELTDNIERAQLGREQTDERTSLNEELAEIETQWNAQQTELQAFKECDPALMKQKRDEAVVARDAANRWTDNIFIMQSWACEKFGMDSAAFGKHFGIPEDMDNV</sequence>
<dbReference type="Proteomes" id="UP001140066">
    <property type="component" value="Unassembled WGS sequence"/>
</dbReference>
<keyword evidence="2" id="KW-1185">Reference proteome</keyword>
<evidence type="ECO:0000313" key="2">
    <source>
        <dbReference type="Proteomes" id="UP001140066"/>
    </source>
</evidence>